<dbReference type="InterPro" id="IPR011990">
    <property type="entry name" value="TPR-like_helical_dom_sf"/>
</dbReference>
<evidence type="ECO:0000256" key="2">
    <source>
        <dbReference type="ARBA" id="ARBA00022803"/>
    </source>
</evidence>
<feature type="chain" id="PRO_5022001046" evidence="4">
    <location>
        <begin position="29"/>
        <end position="258"/>
    </location>
</feature>
<feature type="compositionally biased region" description="Basic residues" evidence="3">
    <location>
        <begin position="248"/>
        <end position="258"/>
    </location>
</feature>
<keyword evidence="4" id="KW-0732">Signal</keyword>
<dbReference type="EMBL" id="BJXR01000036">
    <property type="protein sequence ID" value="GEN09933.1"/>
    <property type="molecule type" value="Genomic_DNA"/>
</dbReference>
<dbReference type="SUPFAM" id="SSF48452">
    <property type="entry name" value="TPR-like"/>
    <property type="match status" value="1"/>
</dbReference>
<organism evidence="5 6">
    <name type="scientific">Myxococcus fulvus</name>
    <dbReference type="NCBI Taxonomy" id="33"/>
    <lineage>
        <taxon>Bacteria</taxon>
        <taxon>Pseudomonadati</taxon>
        <taxon>Myxococcota</taxon>
        <taxon>Myxococcia</taxon>
        <taxon>Myxococcales</taxon>
        <taxon>Cystobacterineae</taxon>
        <taxon>Myxococcaceae</taxon>
        <taxon>Myxococcus</taxon>
    </lineage>
</organism>
<dbReference type="PANTHER" id="PTHR45586:SF1">
    <property type="entry name" value="LIPOPOLYSACCHARIDE ASSEMBLY PROTEIN B"/>
    <property type="match status" value="1"/>
</dbReference>
<dbReference type="Proteomes" id="UP000321514">
    <property type="component" value="Unassembled WGS sequence"/>
</dbReference>
<dbReference type="AlphaFoldDB" id="A0A511T8J6"/>
<accession>A0A511T8J6</accession>
<feature type="signal peptide" evidence="4">
    <location>
        <begin position="1"/>
        <end position="28"/>
    </location>
</feature>
<evidence type="ECO:0000256" key="4">
    <source>
        <dbReference type="SAM" id="SignalP"/>
    </source>
</evidence>
<keyword evidence="1" id="KW-0677">Repeat</keyword>
<reference evidence="5 6" key="1">
    <citation type="submission" date="2019-07" db="EMBL/GenBank/DDBJ databases">
        <title>Whole genome shotgun sequence of Myxococcus fulvus NBRC 100333.</title>
        <authorList>
            <person name="Hosoyama A."/>
            <person name="Uohara A."/>
            <person name="Ohji S."/>
            <person name="Ichikawa N."/>
        </authorList>
    </citation>
    <scope>NUCLEOTIDE SEQUENCE [LARGE SCALE GENOMIC DNA]</scope>
    <source>
        <strain evidence="5 6">NBRC 100333</strain>
    </source>
</reference>
<dbReference type="SMART" id="SM00028">
    <property type="entry name" value="TPR"/>
    <property type="match status" value="3"/>
</dbReference>
<protein>
    <submittedName>
        <fullName evidence="5">Uncharacterized protein</fullName>
    </submittedName>
</protein>
<keyword evidence="2" id="KW-0802">TPR repeat</keyword>
<dbReference type="Pfam" id="PF13432">
    <property type="entry name" value="TPR_16"/>
    <property type="match status" value="1"/>
</dbReference>
<comment type="caution">
    <text evidence="5">The sequence shown here is derived from an EMBL/GenBank/DDBJ whole genome shotgun (WGS) entry which is preliminary data.</text>
</comment>
<feature type="region of interest" description="Disordered" evidence="3">
    <location>
        <begin position="237"/>
        <end position="258"/>
    </location>
</feature>
<evidence type="ECO:0000313" key="6">
    <source>
        <dbReference type="Proteomes" id="UP000321514"/>
    </source>
</evidence>
<evidence type="ECO:0000256" key="1">
    <source>
        <dbReference type="ARBA" id="ARBA00022737"/>
    </source>
</evidence>
<evidence type="ECO:0000256" key="3">
    <source>
        <dbReference type="SAM" id="MobiDB-lite"/>
    </source>
</evidence>
<dbReference type="STRING" id="1334629.MFUL124B02_20225"/>
<gene>
    <name evidence="5" type="ORF">MFU01_49700</name>
</gene>
<dbReference type="Gene3D" id="1.25.40.10">
    <property type="entry name" value="Tetratricopeptide repeat domain"/>
    <property type="match status" value="1"/>
</dbReference>
<sequence length="258" mass="28964">MRRPARLCYLPRMHWVILVACLAGASDAAQPSALTGARTPAAAPSPGTLSDALALEAGGDDAAALQAVEALVLSQPRWELPRMEAARLLLKLGGSMEQAEAHLEVATREAPTNPRAWYLRGLIWEERGNPMQAARAYETAVQHRGSYEEARFRLGGLWVSLGDLLKAELHYRYLARAKPEWVQVRLQLADVLEKQERLLDAETELLAARSFQPDSPLVLRRLADFYDRTERPQLAAKVRKSMEPQEKRRMRALKPSRR</sequence>
<dbReference type="PANTHER" id="PTHR45586">
    <property type="entry name" value="TPR REPEAT-CONTAINING PROTEIN PA4667"/>
    <property type="match status" value="1"/>
</dbReference>
<name>A0A511T8J6_MYXFU</name>
<dbReference type="InterPro" id="IPR019734">
    <property type="entry name" value="TPR_rpt"/>
</dbReference>
<evidence type="ECO:0000313" key="5">
    <source>
        <dbReference type="EMBL" id="GEN09933.1"/>
    </source>
</evidence>
<dbReference type="InterPro" id="IPR051012">
    <property type="entry name" value="CellSynth/LPSAsmb/PSIAsmb"/>
</dbReference>
<proteinExistence type="predicted"/>